<keyword evidence="4" id="KW-1185">Reference proteome</keyword>
<dbReference type="Gene3D" id="3.40.50.1820">
    <property type="entry name" value="alpha/beta hydrolase"/>
    <property type="match status" value="1"/>
</dbReference>
<dbReference type="InterPro" id="IPR029058">
    <property type="entry name" value="AB_hydrolase_fold"/>
</dbReference>
<dbReference type="OrthoDB" id="334507at2"/>
<evidence type="ECO:0000313" key="4">
    <source>
        <dbReference type="Proteomes" id="UP000198923"/>
    </source>
</evidence>
<dbReference type="Pfam" id="PF00561">
    <property type="entry name" value="Abhydrolase_1"/>
    <property type="match status" value="1"/>
</dbReference>
<dbReference type="STRING" id="504805.SAMN05421505_1287"/>
<evidence type="ECO:0000256" key="1">
    <source>
        <dbReference type="ARBA" id="ARBA00022801"/>
    </source>
</evidence>
<dbReference type="GO" id="GO:0016020">
    <property type="term" value="C:membrane"/>
    <property type="evidence" value="ECO:0007669"/>
    <property type="project" value="TreeGrafter"/>
</dbReference>
<dbReference type="AlphaFoldDB" id="A0A1G8GLW3"/>
<dbReference type="Proteomes" id="UP000198923">
    <property type="component" value="Unassembled WGS sequence"/>
</dbReference>
<protein>
    <submittedName>
        <fullName evidence="3">Pimeloyl-ACP methyl ester carboxylesterase</fullName>
    </submittedName>
</protein>
<dbReference type="GO" id="GO:0016787">
    <property type="term" value="F:hydrolase activity"/>
    <property type="evidence" value="ECO:0007669"/>
    <property type="project" value="UniProtKB-KW"/>
</dbReference>
<dbReference type="SUPFAM" id="SSF53474">
    <property type="entry name" value="alpha/beta-Hydrolases"/>
    <property type="match status" value="1"/>
</dbReference>
<name>A0A1G8GLW3_9ACTN</name>
<organism evidence="3 4">
    <name type="scientific">Sinosporangium album</name>
    <dbReference type="NCBI Taxonomy" id="504805"/>
    <lineage>
        <taxon>Bacteria</taxon>
        <taxon>Bacillati</taxon>
        <taxon>Actinomycetota</taxon>
        <taxon>Actinomycetes</taxon>
        <taxon>Streptosporangiales</taxon>
        <taxon>Streptosporangiaceae</taxon>
        <taxon>Sinosporangium</taxon>
    </lineage>
</organism>
<proteinExistence type="predicted"/>
<gene>
    <name evidence="3" type="ORF">SAMN05421505_1287</name>
</gene>
<dbReference type="RefSeq" id="WP_093173524.1">
    <property type="nucleotide sequence ID" value="NZ_FNCN01000028.1"/>
</dbReference>
<dbReference type="PRINTS" id="PR00111">
    <property type="entry name" value="ABHYDROLASE"/>
</dbReference>
<dbReference type="InterPro" id="IPR000073">
    <property type="entry name" value="AB_hydrolase_1"/>
</dbReference>
<feature type="domain" description="AB hydrolase-1" evidence="2">
    <location>
        <begin position="21"/>
        <end position="138"/>
    </location>
</feature>
<reference evidence="3 4" key="1">
    <citation type="submission" date="2016-10" db="EMBL/GenBank/DDBJ databases">
        <authorList>
            <person name="de Groot N.N."/>
        </authorList>
    </citation>
    <scope>NUCLEOTIDE SEQUENCE [LARGE SCALE GENOMIC DNA]</scope>
    <source>
        <strain evidence="3 4">CPCC 201354</strain>
    </source>
</reference>
<dbReference type="InterPro" id="IPR050266">
    <property type="entry name" value="AB_hydrolase_sf"/>
</dbReference>
<dbReference type="PANTHER" id="PTHR43798:SF31">
    <property type="entry name" value="AB HYDROLASE SUPERFAMILY PROTEIN YCLE"/>
    <property type="match status" value="1"/>
</dbReference>
<keyword evidence="1" id="KW-0378">Hydrolase</keyword>
<sequence>MAGVYVNGRTVTYADTGGDGPAVVLGHGFFLDHTAFAAQARALAPRWRVVAWDARGHGGTADDGVPFTYWDHARDVLGLMDALGIERAAVGGVSQGGFTALRAALLAPERVSALLLFDTEAQACDPHDKVGYAQMFAALAESGPVDELIGPLAAQIIGDGPLAETWRVHWRHSALPLGAPATCLLERDDVTGRLGEIACPALLVWGENDRSLPRDRMDLLRDGLPAATPVHVVPGAAHTPPLTHPGEVNRILVEFLSGLLPRRTA</sequence>
<evidence type="ECO:0000313" key="3">
    <source>
        <dbReference type="EMBL" id="SDH95379.1"/>
    </source>
</evidence>
<dbReference type="EMBL" id="FNCN01000028">
    <property type="protein sequence ID" value="SDH95379.1"/>
    <property type="molecule type" value="Genomic_DNA"/>
</dbReference>
<evidence type="ECO:0000259" key="2">
    <source>
        <dbReference type="Pfam" id="PF00561"/>
    </source>
</evidence>
<dbReference type="PANTHER" id="PTHR43798">
    <property type="entry name" value="MONOACYLGLYCEROL LIPASE"/>
    <property type="match status" value="1"/>
</dbReference>
<accession>A0A1G8GLW3</accession>